<evidence type="ECO:0000313" key="6">
    <source>
        <dbReference type="Proteomes" id="UP000274762"/>
    </source>
</evidence>
<evidence type="ECO:0000256" key="3">
    <source>
        <dbReference type="ARBA" id="ARBA00023163"/>
    </source>
</evidence>
<gene>
    <name evidence="5" type="ORF">DFJ75_3745</name>
</gene>
<evidence type="ECO:0000256" key="2">
    <source>
        <dbReference type="ARBA" id="ARBA00023125"/>
    </source>
</evidence>
<evidence type="ECO:0000256" key="1">
    <source>
        <dbReference type="ARBA" id="ARBA00023015"/>
    </source>
</evidence>
<dbReference type="Proteomes" id="UP000274762">
    <property type="component" value="Unassembled WGS sequence"/>
</dbReference>
<feature type="domain" description="HTH hxlR-type" evidence="4">
    <location>
        <begin position="34"/>
        <end position="132"/>
    </location>
</feature>
<dbReference type="Pfam" id="PF01638">
    <property type="entry name" value="HxlR"/>
    <property type="match status" value="1"/>
</dbReference>
<proteinExistence type="predicted"/>
<comment type="caution">
    <text evidence="5">The sequence shown here is derived from an EMBL/GenBank/DDBJ whole genome shotgun (WGS) entry which is preliminary data.</text>
</comment>
<keyword evidence="1" id="KW-0805">Transcription regulation</keyword>
<dbReference type="AlphaFoldDB" id="A0A495K6F6"/>
<evidence type="ECO:0000313" key="5">
    <source>
        <dbReference type="EMBL" id="RKR96883.1"/>
    </source>
</evidence>
<dbReference type="Gene3D" id="1.10.10.10">
    <property type="entry name" value="Winged helix-like DNA-binding domain superfamily/Winged helix DNA-binding domain"/>
    <property type="match status" value="1"/>
</dbReference>
<dbReference type="GO" id="GO:0003677">
    <property type="term" value="F:DNA binding"/>
    <property type="evidence" value="ECO:0007669"/>
    <property type="project" value="UniProtKB-KW"/>
</dbReference>
<dbReference type="InterPro" id="IPR002577">
    <property type="entry name" value="HTH_HxlR"/>
</dbReference>
<dbReference type="PROSITE" id="PS51118">
    <property type="entry name" value="HTH_HXLR"/>
    <property type="match status" value="1"/>
</dbReference>
<dbReference type="SUPFAM" id="SSF46785">
    <property type="entry name" value="Winged helix' DNA-binding domain"/>
    <property type="match status" value="1"/>
</dbReference>
<accession>A0A495K6F6</accession>
<dbReference type="PANTHER" id="PTHR33204">
    <property type="entry name" value="TRANSCRIPTIONAL REGULATOR, MARR FAMILY"/>
    <property type="match status" value="1"/>
</dbReference>
<dbReference type="EMBL" id="RBKV01000001">
    <property type="protein sequence ID" value="RKR96883.1"/>
    <property type="molecule type" value="Genomic_DNA"/>
</dbReference>
<dbReference type="InterPro" id="IPR036388">
    <property type="entry name" value="WH-like_DNA-bd_sf"/>
</dbReference>
<sequence>MTSTCLTYPVESIQQEGDKTARTSPPPDVLKPNCPSRTVVERLSDRWTLLVLMGLRPGPVRFTVLRDMIGVVTPKVLTQTLRALERDGLVTRTVYAEIPPRVEYQLTDLGLSLMGPVDAIREWSETNCHRIIEARSAADSKQTA</sequence>
<dbReference type="OrthoDB" id="370168at2"/>
<organism evidence="5 6">
    <name type="scientific">Williamsia marianensis</name>
    <dbReference type="NCBI Taxonomy" id="85044"/>
    <lineage>
        <taxon>Bacteria</taxon>
        <taxon>Bacillati</taxon>
        <taxon>Actinomycetota</taxon>
        <taxon>Actinomycetes</taxon>
        <taxon>Mycobacteriales</taxon>
        <taxon>Nocardiaceae</taxon>
        <taxon>Williamsia</taxon>
    </lineage>
</organism>
<dbReference type="InterPro" id="IPR036390">
    <property type="entry name" value="WH_DNA-bd_sf"/>
</dbReference>
<dbReference type="PANTHER" id="PTHR33204:SF39">
    <property type="entry name" value="TRANSCRIPTIONAL REGULATORY PROTEIN"/>
    <property type="match status" value="1"/>
</dbReference>
<reference evidence="5 6" key="1">
    <citation type="submission" date="2018-10" db="EMBL/GenBank/DDBJ databases">
        <title>Sequencing the genomes of 1000 actinobacteria strains.</title>
        <authorList>
            <person name="Klenk H.-P."/>
        </authorList>
    </citation>
    <scope>NUCLEOTIDE SEQUENCE [LARGE SCALE GENOMIC DNA]</scope>
    <source>
        <strain evidence="5 6">DSM 44343</strain>
    </source>
</reference>
<keyword evidence="3" id="KW-0804">Transcription</keyword>
<name>A0A495K6F6_WILMA</name>
<protein>
    <submittedName>
        <fullName evidence="5">HxlR family transcriptional regulator</fullName>
    </submittedName>
</protein>
<evidence type="ECO:0000259" key="4">
    <source>
        <dbReference type="PROSITE" id="PS51118"/>
    </source>
</evidence>
<keyword evidence="2" id="KW-0238">DNA-binding</keyword>